<dbReference type="EMBL" id="CP060715">
    <property type="protein sequence ID" value="QNN60004.1"/>
    <property type="molecule type" value="Genomic_DNA"/>
</dbReference>
<gene>
    <name evidence="2" type="ORF">H9L01_06375</name>
</gene>
<evidence type="ECO:0000313" key="2">
    <source>
        <dbReference type="EMBL" id="QNN60004.1"/>
    </source>
</evidence>
<dbReference type="Proteomes" id="UP000515928">
    <property type="component" value="Chromosome"/>
</dbReference>
<protein>
    <submittedName>
        <fullName evidence="2">Uncharacterized protein</fullName>
    </submittedName>
</protein>
<feature type="transmembrane region" description="Helical" evidence="1">
    <location>
        <begin position="68"/>
        <end position="86"/>
    </location>
</feature>
<dbReference type="KEGG" id="eio:H9L01_06375"/>
<evidence type="ECO:0000313" key="3">
    <source>
        <dbReference type="Proteomes" id="UP000515928"/>
    </source>
</evidence>
<feature type="transmembrane region" description="Helical" evidence="1">
    <location>
        <begin position="45"/>
        <end position="62"/>
    </location>
</feature>
<sequence length="153" mass="17681">MGTNNIVIILIRCIVVAIYLLWLIRYNKAKRMDETLAFSFDTRSWIEIAAVIIGNLCLMFIPVTQANVGLMLVLGYAMLVISFLHLRRFVIVGKKVVFLLEHPFDVKSLSNLKYQKGVMHISIKGQSFKVRYPIGNKEKIEERLSGKYFRKSR</sequence>
<dbReference type="RefSeq" id="WP_187533137.1">
    <property type="nucleotide sequence ID" value="NZ_CBCSHU010000002.1"/>
</dbReference>
<name>A0A7G9RWM9_9FIRM</name>
<keyword evidence="1" id="KW-0472">Membrane</keyword>
<keyword evidence="1" id="KW-0812">Transmembrane</keyword>
<accession>A0A7G9RWM9</accession>
<feature type="transmembrane region" description="Helical" evidence="1">
    <location>
        <begin position="6"/>
        <end position="24"/>
    </location>
</feature>
<reference evidence="2 3" key="1">
    <citation type="submission" date="2020-08" db="EMBL/GenBank/DDBJ databases">
        <title>Genome sequence of Erysipelothrix inopinata DSM 15511T.</title>
        <authorList>
            <person name="Hyun D.-W."/>
            <person name="Bae J.-W."/>
        </authorList>
    </citation>
    <scope>NUCLEOTIDE SEQUENCE [LARGE SCALE GENOMIC DNA]</scope>
    <source>
        <strain evidence="2 3">DSM 15511</strain>
    </source>
</reference>
<evidence type="ECO:0000256" key="1">
    <source>
        <dbReference type="SAM" id="Phobius"/>
    </source>
</evidence>
<organism evidence="2 3">
    <name type="scientific">Erysipelothrix inopinata</name>
    <dbReference type="NCBI Taxonomy" id="225084"/>
    <lineage>
        <taxon>Bacteria</taxon>
        <taxon>Bacillati</taxon>
        <taxon>Bacillota</taxon>
        <taxon>Erysipelotrichia</taxon>
        <taxon>Erysipelotrichales</taxon>
        <taxon>Erysipelotrichaceae</taxon>
        <taxon>Erysipelothrix</taxon>
    </lineage>
</organism>
<keyword evidence="3" id="KW-1185">Reference proteome</keyword>
<proteinExistence type="predicted"/>
<dbReference type="AlphaFoldDB" id="A0A7G9RWM9"/>
<keyword evidence="1" id="KW-1133">Transmembrane helix</keyword>